<evidence type="ECO:0000313" key="3">
    <source>
        <dbReference type="Proteomes" id="UP001190700"/>
    </source>
</evidence>
<feature type="region of interest" description="Disordered" evidence="1">
    <location>
        <begin position="62"/>
        <end position="83"/>
    </location>
</feature>
<sequence>MMAQRAMVEQGERKVERMESALGVEGPGDAEDAEDELDMHQLGDALQPAEETAMMTSMSAERKVERMESALGVEGPGDAEDAEDELDNYALVGRCTVSGGGDRDDDAV</sequence>
<evidence type="ECO:0000256" key="1">
    <source>
        <dbReference type="SAM" id="MobiDB-lite"/>
    </source>
</evidence>
<feature type="compositionally biased region" description="Basic and acidic residues" evidence="1">
    <location>
        <begin position="10"/>
        <end position="19"/>
    </location>
</feature>
<protein>
    <submittedName>
        <fullName evidence="2">Uncharacterized protein</fullName>
    </submittedName>
</protein>
<name>A0AAE0GEZ2_9CHLO</name>
<dbReference type="EMBL" id="LGRX02006348">
    <property type="protein sequence ID" value="KAK3276866.1"/>
    <property type="molecule type" value="Genomic_DNA"/>
</dbReference>
<organism evidence="2 3">
    <name type="scientific">Cymbomonas tetramitiformis</name>
    <dbReference type="NCBI Taxonomy" id="36881"/>
    <lineage>
        <taxon>Eukaryota</taxon>
        <taxon>Viridiplantae</taxon>
        <taxon>Chlorophyta</taxon>
        <taxon>Pyramimonadophyceae</taxon>
        <taxon>Pyramimonadales</taxon>
        <taxon>Pyramimonadaceae</taxon>
        <taxon>Cymbomonas</taxon>
    </lineage>
</organism>
<gene>
    <name evidence="2" type="ORF">CYMTET_15092</name>
</gene>
<accession>A0AAE0GEZ2</accession>
<evidence type="ECO:0000313" key="2">
    <source>
        <dbReference type="EMBL" id="KAK3276866.1"/>
    </source>
</evidence>
<feature type="region of interest" description="Disordered" evidence="1">
    <location>
        <begin position="1"/>
        <end position="42"/>
    </location>
</feature>
<keyword evidence="3" id="KW-1185">Reference proteome</keyword>
<feature type="compositionally biased region" description="Acidic residues" evidence="1">
    <location>
        <begin position="28"/>
        <end position="37"/>
    </location>
</feature>
<dbReference type="AlphaFoldDB" id="A0AAE0GEZ2"/>
<comment type="caution">
    <text evidence="2">The sequence shown here is derived from an EMBL/GenBank/DDBJ whole genome shotgun (WGS) entry which is preliminary data.</text>
</comment>
<proteinExistence type="predicted"/>
<reference evidence="2 3" key="1">
    <citation type="journal article" date="2015" name="Genome Biol. Evol.">
        <title>Comparative Genomics of a Bacterivorous Green Alga Reveals Evolutionary Causalities and Consequences of Phago-Mixotrophic Mode of Nutrition.</title>
        <authorList>
            <person name="Burns J.A."/>
            <person name="Paasch A."/>
            <person name="Narechania A."/>
            <person name="Kim E."/>
        </authorList>
    </citation>
    <scope>NUCLEOTIDE SEQUENCE [LARGE SCALE GENOMIC DNA]</scope>
    <source>
        <strain evidence="2 3">PLY_AMNH</strain>
    </source>
</reference>
<dbReference type="Proteomes" id="UP001190700">
    <property type="component" value="Unassembled WGS sequence"/>
</dbReference>